<feature type="compositionally biased region" description="Polar residues" evidence="2">
    <location>
        <begin position="952"/>
        <end position="970"/>
    </location>
</feature>
<evidence type="ECO:0000256" key="2">
    <source>
        <dbReference type="SAM" id="MobiDB-lite"/>
    </source>
</evidence>
<feature type="compositionally biased region" description="Polar residues" evidence="2">
    <location>
        <begin position="735"/>
        <end position="759"/>
    </location>
</feature>
<sequence>MYNSEQKHNLNEFPQISENDKKANRKSEIDYRKYYNSVAVNNPFNRENNSTNKSTSDAPFSENYYNRANPSLDYANDHRNYDLSAGADKHHYTNSLYNNKPYLAPLDTGMIHQNEYSPQKKHSQSSNFPILKSEILQNNRFNENNAIMSAGPQTSFLSNQRSDRVNLQNKLLYNDSKTKLTGSNNLFRTNSVEEVINNYRGLYNEQPVSRTLYGDARSSYTSVNEHATNRYKTSSEVPDTRKDSMSADMNHAERMRDTFNRLENSSQDFNNSQNLSYVSPINRRHTQSQRSHFSNTSTREIELERINIKQRSGPKSTKSKVTELYSPSIRNKSRDDLTQLRLINKISPLNKNVLLNKQSSKISSEGSEVKKRSKRHTLQPKYELSRKYPQKDGIQDPSRDLFTPSTRNKSENVSLHGDTHSSGYIRSPLYPNDDRYSLKSDGKRLYRIDGDSVFDRNQLLLHHNSPSVLANTRLGSISGLNMDSHSVNEIEGNVGDNSDSMPEPELKIEHTDIKALSTKVQTLEKDNFDLKIRNQTLMDSLNQLSNEGLDSLVNDFARAKASNIRANEKIYLLNERIGKYKTHKRLVGDSTNSSPISQLDYEMDRKEKWILESLKNRAYNLEQDLAAKQSELDNSVEHSSTIQNKYTILQKKYNALQYRLYEQARNRKLSNEFVSSQNTLGNGQLEQGEDFDSEFSGSEIGRETNSNNINDHSKHTDRIKSDINTRKIRVRAGTVDTSDTLDNNEGSDAGQAPQSNNTVDDAANKNVAQELLMAISNLKISRDNYKKELNQMHIRYETELGKYDEKVAEYQKANENLENRCNSLQKMNSKLHEQILELEQMLEEAMSSISNNENGDSETRIKFLEEKINKYEEDLKSKETKLKILNRTVAEYKARYDLGTYKETVASSKESVGSEKDKSKNQEFIEETKPKRNSGLLNKLWIENLLGNMGRSKSYQKENSNQNNTTSSKFKSPLWSPAKEENIFKITNKEQKPESNIKVDGYEGSGESISLLNKNISRLNTKHQTPTNSSLNDVNSSFSSLNVNMNSKADDKPLEESQNLSISNDLACKPYI</sequence>
<name>A0A2U1JA33_SMIAN</name>
<feature type="region of interest" description="Disordered" evidence="2">
    <location>
        <begin position="357"/>
        <end position="429"/>
    </location>
</feature>
<feature type="compositionally biased region" description="Basic and acidic residues" evidence="2">
    <location>
        <begin position="1"/>
        <end position="10"/>
    </location>
</feature>
<organism evidence="3 4">
    <name type="scientific">Smittium angustum</name>
    <dbReference type="NCBI Taxonomy" id="133377"/>
    <lineage>
        <taxon>Eukaryota</taxon>
        <taxon>Fungi</taxon>
        <taxon>Fungi incertae sedis</taxon>
        <taxon>Zoopagomycota</taxon>
        <taxon>Kickxellomycotina</taxon>
        <taxon>Harpellomycetes</taxon>
        <taxon>Harpellales</taxon>
        <taxon>Legeriomycetaceae</taxon>
        <taxon>Smittium</taxon>
    </lineage>
</organism>
<feature type="compositionally biased region" description="Basic and acidic residues" evidence="2">
    <location>
        <begin position="912"/>
        <end position="929"/>
    </location>
</feature>
<dbReference type="Proteomes" id="UP000245591">
    <property type="component" value="Unassembled WGS sequence"/>
</dbReference>
<accession>A0A2U1JA33</accession>
<feature type="coiled-coil region" evidence="1">
    <location>
        <begin position="768"/>
        <end position="895"/>
    </location>
</feature>
<dbReference type="SUPFAM" id="SSF57997">
    <property type="entry name" value="Tropomyosin"/>
    <property type="match status" value="1"/>
</dbReference>
<reference evidence="3 4" key="1">
    <citation type="journal article" date="2018" name="MBio">
        <title>Comparative Genomics Reveals the Core Gene Toolbox for the Fungus-Insect Symbiosis.</title>
        <authorList>
            <person name="Wang Y."/>
            <person name="Stata M."/>
            <person name="Wang W."/>
            <person name="Stajich J.E."/>
            <person name="White M.M."/>
            <person name="Moncalvo J.M."/>
        </authorList>
    </citation>
    <scope>NUCLEOTIDE SEQUENCE [LARGE SCALE GENOMIC DNA]</scope>
    <source>
        <strain evidence="3 4">AUS-126-30</strain>
    </source>
</reference>
<feature type="region of interest" description="Disordered" evidence="2">
    <location>
        <begin position="906"/>
        <end position="929"/>
    </location>
</feature>
<feature type="region of interest" description="Disordered" evidence="2">
    <location>
        <begin position="1"/>
        <end position="25"/>
    </location>
</feature>
<feature type="compositionally biased region" description="Basic and acidic residues" evidence="2">
    <location>
        <begin position="383"/>
        <end position="399"/>
    </location>
</feature>
<gene>
    <name evidence="3" type="ORF">BB558_001914</name>
</gene>
<dbReference type="AlphaFoldDB" id="A0A2U1JA33"/>
<dbReference type="EMBL" id="MBFU01000118">
    <property type="protein sequence ID" value="PWA01957.1"/>
    <property type="molecule type" value="Genomic_DNA"/>
</dbReference>
<feature type="region of interest" description="Disordered" evidence="2">
    <location>
        <begin position="952"/>
        <end position="973"/>
    </location>
</feature>
<evidence type="ECO:0000313" key="3">
    <source>
        <dbReference type="EMBL" id="PWA01957.1"/>
    </source>
</evidence>
<comment type="caution">
    <text evidence="3">The sequence shown here is derived from an EMBL/GenBank/DDBJ whole genome shotgun (WGS) entry which is preliminary data.</text>
</comment>
<feature type="region of interest" description="Disordered" evidence="2">
    <location>
        <begin position="308"/>
        <end position="327"/>
    </location>
</feature>
<keyword evidence="4" id="KW-1185">Reference proteome</keyword>
<feature type="compositionally biased region" description="Basic and acidic residues" evidence="2">
    <location>
        <begin position="711"/>
        <end position="725"/>
    </location>
</feature>
<feature type="region of interest" description="Disordered" evidence="2">
    <location>
        <begin position="678"/>
        <end position="759"/>
    </location>
</feature>
<keyword evidence="1" id="KW-0175">Coiled coil</keyword>
<evidence type="ECO:0000256" key="1">
    <source>
        <dbReference type="SAM" id="Coils"/>
    </source>
</evidence>
<evidence type="ECO:0000313" key="4">
    <source>
        <dbReference type="Proteomes" id="UP000245591"/>
    </source>
</evidence>
<proteinExistence type="predicted"/>
<protein>
    <submittedName>
        <fullName evidence="3">Uncharacterized protein</fullName>
    </submittedName>
</protein>
<feature type="compositionally biased region" description="Polar residues" evidence="2">
    <location>
        <begin position="403"/>
        <end position="413"/>
    </location>
</feature>
<feature type="compositionally biased region" description="Polar residues" evidence="2">
    <location>
        <begin position="357"/>
        <end position="366"/>
    </location>
</feature>
<feature type="region of interest" description="Disordered" evidence="2">
    <location>
        <begin position="41"/>
        <end position="64"/>
    </location>
</feature>